<reference evidence="2 3" key="1">
    <citation type="submission" date="2019-05" db="EMBL/GenBank/DDBJ databases">
        <title>Another draft genome of Portunus trituberculatus and its Hox gene families provides insights of decapod evolution.</title>
        <authorList>
            <person name="Jeong J.-H."/>
            <person name="Song I."/>
            <person name="Kim S."/>
            <person name="Choi T."/>
            <person name="Kim D."/>
            <person name="Ryu S."/>
            <person name="Kim W."/>
        </authorList>
    </citation>
    <scope>NUCLEOTIDE SEQUENCE [LARGE SCALE GENOMIC DNA]</scope>
    <source>
        <tissue evidence="2">Muscle</tissue>
    </source>
</reference>
<protein>
    <submittedName>
        <fullName evidence="2">Uncharacterized protein</fullName>
    </submittedName>
</protein>
<dbReference type="EMBL" id="VSRR010040833">
    <property type="protein sequence ID" value="MPC75319.1"/>
    <property type="molecule type" value="Genomic_DNA"/>
</dbReference>
<evidence type="ECO:0000313" key="3">
    <source>
        <dbReference type="Proteomes" id="UP000324222"/>
    </source>
</evidence>
<feature type="region of interest" description="Disordered" evidence="1">
    <location>
        <begin position="19"/>
        <end position="86"/>
    </location>
</feature>
<dbReference type="Proteomes" id="UP000324222">
    <property type="component" value="Unassembled WGS sequence"/>
</dbReference>
<proteinExistence type="predicted"/>
<comment type="caution">
    <text evidence="2">The sequence shown here is derived from an EMBL/GenBank/DDBJ whole genome shotgun (WGS) entry which is preliminary data.</text>
</comment>
<evidence type="ECO:0000313" key="2">
    <source>
        <dbReference type="EMBL" id="MPC75319.1"/>
    </source>
</evidence>
<name>A0A5B7I0A7_PORTR</name>
<dbReference type="AlphaFoldDB" id="A0A5B7I0A7"/>
<evidence type="ECO:0000256" key="1">
    <source>
        <dbReference type="SAM" id="MobiDB-lite"/>
    </source>
</evidence>
<organism evidence="2 3">
    <name type="scientific">Portunus trituberculatus</name>
    <name type="common">Swimming crab</name>
    <name type="synonym">Neptunus trituberculatus</name>
    <dbReference type="NCBI Taxonomy" id="210409"/>
    <lineage>
        <taxon>Eukaryota</taxon>
        <taxon>Metazoa</taxon>
        <taxon>Ecdysozoa</taxon>
        <taxon>Arthropoda</taxon>
        <taxon>Crustacea</taxon>
        <taxon>Multicrustacea</taxon>
        <taxon>Malacostraca</taxon>
        <taxon>Eumalacostraca</taxon>
        <taxon>Eucarida</taxon>
        <taxon>Decapoda</taxon>
        <taxon>Pleocyemata</taxon>
        <taxon>Brachyura</taxon>
        <taxon>Eubrachyura</taxon>
        <taxon>Portunoidea</taxon>
        <taxon>Portunidae</taxon>
        <taxon>Portuninae</taxon>
        <taxon>Portunus</taxon>
    </lineage>
</organism>
<accession>A0A5B7I0A7</accession>
<keyword evidence="3" id="KW-1185">Reference proteome</keyword>
<sequence>MKLKETWSLNRTVEDRHHFPPHHCLLRGSGGKRAFSADPKERTAPQKHKVSEISASWRKRELHTRPPRSYPAAPLPGPAARGLAPPPAEGCVDCTWL</sequence>
<gene>
    <name evidence="2" type="ORF">E2C01_069705</name>
</gene>